<dbReference type="InterPro" id="IPR050920">
    <property type="entry name" value="Nematode_rcpt-like_delta"/>
</dbReference>
<evidence type="ECO:0000256" key="4">
    <source>
        <dbReference type="ARBA" id="ARBA00022989"/>
    </source>
</evidence>
<evidence type="ECO:0000313" key="7">
    <source>
        <dbReference type="EMBL" id="GMS92502.1"/>
    </source>
</evidence>
<reference evidence="7" key="1">
    <citation type="submission" date="2023-10" db="EMBL/GenBank/DDBJ databases">
        <title>Genome assembly of Pristionchus species.</title>
        <authorList>
            <person name="Yoshida K."/>
            <person name="Sommer R.J."/>
        </authorList>
    </citation>
    <scope>NUCLEOTIDE SEQUENCE</scope>
    <source>
        <strain evidence="7">RS0144</strain>
    </source>
</reference>
<dbReference type="PANTHER" id="PTHR22945">
    <property type="entry name" value="SERPENTINE RECEPTOR, CLASS D DELTA"/>
    <property type="match status" value="1"/>
</dbReference>
<dbReference type="Pfam" id="PF10317">
    <property type="entry name" value="7TM_GPCR_Srd"/>
    <property type="match status" value="1"/>
</dbReference>
<feature type="transmembrane region" description="Helical" evidence="6">
    <location>
        <begin position="34"/>
        <end position="54"/>
    </location>
</feature>
<evidence type="ECO:0000256" key="3">
    <source>
        <dbReference type="ARBA" id="ARBA00022692"/>
    </source>
</evidence>
<dbReference type="PANTHER" id="PTHR22945:SF40">
    <property type="entry name" value="SERPENTINE RECEPTOR, CLASS D (DELTA)-RELATED"/>
    <property type="match status" value="1"/>
</dbReference>
<evidence type="ECO:0000256" key="6">
    <source>
        <dbReference type="SAM" id="Phobius"/>
    </source>
</evidence>
<accession>A0AAV5TAB2</accession>
<comment type="caution">
    <text evidence="7">The sequence shown here is derived from an EMBL/GenBank/DDBJ whole genome shotgun (WGS) entry which is preliminary data.</text>
</comment>
<evidence type="ECO:0000256" key="1">
    <source>
        <dbReference type="ARBA" id="ARBA00004141"/>
    </source>
</evidence>
<feature type="non-terminal residue" evidence="7">
    <location>
        <position position="1"/>
    </location>
</feature>
<dbReference type="AlphaFoldDB" id="A0AAV5TAB2"/>
<evidence type="ECO:0000313" key="8">
    <source>
        <dbReference type="Proteomes" id="UP001432027"/>
    </source>
</evidence>
<gene>
    <name evidence="7" type="ORF">PENTCL1PPCAC_14677</name>
</gene>
<proteinExistence type="inferred from homology"/>
<comment type="subcellular location">
    <subcellularLocation>
        <location evidence="1">Membrane</location>
        <topology evidence="1">Multi-pass membrane protein</topology>
    </subcellularLocation>
</comment>
<dbReference type="Proteomes" id="UP001432027">
    <property type="component" value="Unassembled WGS sequence"/>
</dbReference>
<dbReference type="InterPro" id="IPR019421">
    <property type="entry name" value="7TM_GPCR_serpentine_rcpt_Srd"/>
</dbReference>
<organism evidence="7 8">
    <name type="scientific">Pristionchus entomophagus</name>
    <dbReference type="NCBI Taxonomy" id="358040"/>
    <lineage>
        <taxon>Eukaryota</taxon>
        <taxon>Metazoa</taxon>
        <taxon>Ecdysozoa</taxon>
        <taxon>Nematoda</taxon>
        <taxon>Chromadorea</taxon>
        <taxon>Rhabditida</taxon>
        <taxon>Rhabditina</taxon>
        <taxon>Diplogasteromorpha</taxon>
        <taxon>Diplogasteroidea</taxon>
        <taxon>Neodiplogasteridae</taxon>
        <taxon>Pristionchus</taxon>
    </lineage>
</organism>
<keyword evidence="5 6" id="KW-0472">Membrane</keyword>
<keyword evidence="8" id="KW-1185">Reference proteome</keyword>
<evidence type="ECO:0000256" key="2">
    <source>
        <dbReference type="ARBA" id="ARBA00009166"/>
    </source>
</evidence>
<evidence type="ECO:0008006" key="9">
    <source>
        <dbReference type="Google" id="ProtNLM"/>
    </source>
</evidence>
<evidence type="ECO:0000256" key="5">
    <source>
        <dbReference type="ARBA" id="ARBA00023136"/>
    </source>
</evidence>
<sequence>TLQASLPIFFLLSVISFIIVKRQLLDSAFFEHSIFWYTSFMPALAPVITIYNVAPFRNFVLGRAPPRGTMSMSSAPSGVSHAQKSSR</sequence>
<protein>
    <recommendedName>
        <fullName evidence="9">G protein-coupled receptor</fullName>
    </recommendedName>
</protein>
<keyword evidence="4 6" id="KW-1133">Transmembrane helix</keyword>
<name>A0AAV5TAB2_9BILA</name>
<feature type="transmembrane region" description="Helical" evidence="6">
    <location>
        <begin position="6"/>
        <end position="22"/>
    </location>
</feature>
<feature type="non-terminal residue" evidence="7">
    <location>
        <position position="87"/>
    </location>
</feature>
<dbReference type="GO" id="GO:0016020">
    <property type="term" value="C:membrane"/>
    <property type="evidence" value="ECO:0007669"/>
    <property type="project" value="UniProtKB-SubCell"/>
</dbReference>
<comment type="similarity">
    <text evidence="2">Belongs to the nematode receptor-like protein srd family.</text>
</comment>
<dbReference type="EMBL" id="BTSX01000004">
    <property type="protein sequence ID" value="GMS92502.1"/>
    <property type="molecule type" value="Genomic_DNA"/>
</dbReference>
<keyword evidence="3 6" id="KW-0812">Transmembrane</keyword>